<evidence type="ECO:0000256" key="7">
    <source>
        <dbReference type="ARBA" id="ARBA00023273"/>
    </source>
</evidence>
<evidence type="ECO:0000256" key="3">
    <source>
        <dbReference type="ARBA" id="ARBA00009785"/>
    </source>
</evidence>
<dbReference type="InterPro" id="IPR011993">
    <property type="entry name" value="PH-like_dom_sf"/>
</dbReference>
<dbReference type="GO" id="GO:0005737">
    <property type="term" value="C:cytoplasm"/>
    <property type="evidence" value="ECO:0007669"/>
    <property type="project" value="UniProtKB-ARBA"/>
</dbReference>
<evidence type="ECO:0000256" key="1">
    <source>
        <dbReference type="ARBA" id="ARBA00004245"/>
    </source>
</evidence>
<evidence type="ECO:0000313" key="10">
    <source>
        <dbReference type="EMBL" id="GIQ84671.1"/>
    </source>
</evidence>
<dbReference type="Gene3D" id="2.30.29.30">
    <property type="entry name" value="Pleckstrin-homology domain (PH domain)/Phosphotyrosine-binding domain (PTB)"/>
    <property type="match status" value="1"/>
</dbReference>
<dbReference type="InterPro" id="IPR038023">
    <property type="entry name" value="VASP_sf"/>
</dbReference>
<keyword evidence="6" id="KW-0206">Cytoskeleton</keyword>
<protein>
    <recommendedName>
        <fullName evidence="9">WH1 domain-containing protein</fullName>
    </recommendedName>
</protein>
<keyword evidence="4" id="KW-0963">Cytoplasm</keyword>
<comment type="caution">
    <text evidence="10">The sequence shown here is derived from an EMBL/GenBank/DDBJ whole genome shotgun (WGS) entry which is preliminary data.</text>
</comment>
<dbReference type="SUPFAM" id="SSF118370">
    <property type="entry name" value="Vasodilator-stimulated phosphoprotein, VASP, tetramerisation domain"/>
    <property type="match status" value="1"/>
</dbReference>
<evidence type="ECO:0000256" key="4">
    <source>
        <dbReference type="ARBA" id="ARBA00022490"/>
    </source>
</evidence>
<dbReference type="GO" id="GO:0003779">
    <property type="term" value="F:actin binding"/>
    <property type="evidence" value="ECO:0007669"/>
    <property type="project" value="UniProtKB-KW"/>
</dbReference>
<evidence type="ECO:0000256" key="6">
    <source>
        <dbReference type="ARBA" id="ARBA00023212"/>
    </source>
</evidence>
<dbReference type="PROSITE" id="PS50229">
    <property type="entry name" value="WH1"/>
    <property type="match status" value="1"/>
</dbReference>
<evidence type="ECO:0000256" key="8">
    <source>
        <dbReference type="SAM" id="MobiDB-lite"/>
    </source>
</evidence>
<feature type="domain" description="WH1" evidence="9">
    <location>
        <begin position="1"/>
        <end position="96"/>
    </location>
</feature>
<comment type="subcellular location">
    <subcellularLocation>
        <location evidence="2">Cell projection</location>
    </subcellularLocation>
    <subcellularLocation>
        <location evidence="1">Cytoplasm</location>
        <location evidence="1">Cytoskeleton</location>
    </subcellularLocation>
</comment>
<evidence type="ECO:0000259" key="9">
    <source>
        <dbReference type="PROSITE" id="PS50229"/>
    </source>
</evidence>
<keyword evidence="7" id="KW-0966">Cell projection</keyword>
<feature type="non-terminal residue" evidence="10">
    <location>
        <position position="233"/>
    </location>
</feature>
<organism evidence="10 11">
    <name type="scientific">Kipferlia bialata</name>
    <dbReference type="NCBI Taxonomy" id="797122"/>
    <lineage>
        <taxon>Eukaryota</taxon>
        <taxon>Metamonada</taxon>
        <taxon>Carpediemonas-like organisms</taxon>
        <taxon>Kipferlia</taxon>
    </lineage>
</organism>
<keyword evidence="11" id="KW-1185">Reference proteome</keyword>
<evidence type="ECO:0000256" key="2">
    <source>
        <dbReference type="ARBA" id="ARBA00004316"/>
    </source>
</evidence>
<dbReference type="GO" id="GO:0005856">
    <property type="term" value="C:cytoskeleton"/>
    <property type="evidence" value="ECO:0007669"/>
    <property type="project" value="UniProtKB-SubCell"/>
</dbReference>
<dbReference type="Proteomes" id="UP000265618">
    <property type="component" value="Unassembled WGS sequence"/>
</dbReference>
<evidence type="ECO:0000256" key="5">
    <source>
        <dbReference type="ARBA" id="ARBA00023203"/>
    </source>
</evidence>
<dbReference type="EMBL" id="BDIP01001568">
    <property type="protein sequence ID" value="GIQ84671.1"/>
    <property type="molecule type" value="Genomic_DNA"/>
</dbReference>
<dbReference type="GO" id="GO:0042995">
    <property type="term" value="C:cell projection"/>
    <property type="evidence" value="ECO:0007669"/>
    <property type="project" value="UniProtKB-SubCell"/>
</dbReference>
<dbReference type="InterPro" id="IPR014885">
    <property type="entry name" value="VASP_tetra"/>
</dbReference>
<proteinExistence type="inferred from homology"/>
<dbReference type="Gene3D" id="1.20.5.1160">
    <property type="entry name" value="Vasodilator-stimulated phosphoprotein"/>
    <property type="match status" value="1"/>
</dbReference>
<feature type="compositionally biased region" description="Pro residues" evidence="8">
    <location>
        <begin position="98"/>
        <end position="109"/>
    </location>
</feature>
<feature type="compositionally biased region" description="Basic and acidic residues" evidence="8">
    <location>
        <begin position="144"/>
        <end position="153"/>
    </location>
</feature>
<dbReference type="InterPro" id="IPR000697">
    <property type="entry name" value="WH1/EVH1_dom"/>
</dbReference>
<dbReference type="Pfam" id="PF08776">
    <property type="entry name" value="VASP_tetra"/>
    <property type="match status" value="1"/>
</dbReference>
<reference evidence="10 11" key="1">
    <citation type="journal article" date="2018" name="PLoS ONE">
        <title>The draft genome of Kipferlia bialata reveals reductive genome evolution in fornicate parasites.</title>
        <authorList>
            <person name="Tanifuji G."/>
            <person name="Takabayashi S."/>
            <person name="Kume K."/>
            <person name="Takagi M."/>
            <person name="Nakayama T."/>
            <person name="Kamikawa R."/>
            <person name="Inagaki Y."/>
            <person name="Hashimoto T."/>
        </authorList>
    </citation>
    <scope>NUCLEOTIDE SEQUENCE [LARGE SCALE GENOMIC DNA]</scope>
    <source>
        <strain evidence="10">NY0173</strain>
    </source>
</reference>
<gene>
    <name evidence="10" type="ORF">KIPB_006211</name>
</gene>
<accession>A0A9K3GJN5</accession>
<comment type="similarity">
    <text evidence="3">Belongs to the Ena/VASP family.</text>
</comment>
<sequence>QWARTNPGKATVSIYKTESQIPEFRLVGRDEDTPETVFINTILVPRSVFQKAGDKFCQFTDVGVQGGGASSFGFQFMSPEETNVFAAAFSSALEQTRTPPPAPMAPPVKPKAEPKPAAPTSISATEHKNPLASRRQSSAGQEEQSDRRASMDRAADRLAQALGGTSAKKKETVSLPSEIVLPTGTNLKLKAVTVPINQLLITRADLDELKADLFAQMREEIQKMKAEIIRELK</sequence>
<name>A0A9K3GJN5_9EUKA</name>
<dbReference type="AlphaFoldDB" id="A0A9K3GJN5"/>
<feature type="region of interest" description="Disordered" evidence="8">
    <location>
        <begin position="95"/>
        <end position="153"/>
    </location>
</feature>
<keyword evidence="5" id="KW-0009">Actin-binding</keyword>
<dbReference type="SUPFAM" id="SSF50729">
    <property type="entry name" value="PH domain-like"/>
    <property type="match status" value="1"/>
</dbReference>
<evidence type="ECO:0000313" key="11">
    <source>
        <dbReference type="Proteomes" id="UP000265618"/>
    </source>
</evidence>